<proteinExistence type="predicted"/>
<gene>
    <name evidence="1" type="ORF">QFC24_001251</name>
</gene>
<evidence type="ECO:0000313" key="2">
    <source>
        <dbReference type="Proteomes" id="UP001234202"/>
    </source>
</evidence>
<comment type="caution">
    <text evidence="1">The sequence shown here is derived from an EMBL/GenBank/DDBJ whole genome shotgun (WGS) entry which is preliminary data.</text>
</comment>
<accession>A0ACC2XUI5</accession>
<keyword evidence="2" id="KW-1185">Reference proteome</keyword>
<reference evidence="1" key="1">
    <citation type="submission" date="2023-04" db="EMBL/GenBank/DDBJ databases">
        <title>Draft Genome sequencing of Naganishia species isolated from polar environments using Oxford Nanopore Technology.</title>
        <authorList>
            <person name="Leo P."/>
            <person name="Venkateswaran K."/>
        </authorList>
    </citation>
    <scope>NUCLEOTIDE SEQUENCE</scope>
    <source>
        <strain evidence="1">DBVPG 5303</strain>
    </source>
</reference>
<dbReference type="Proteomes" id="UP001234202">
    <property type="component" value="Unassembled WGS sequence"/>
</dbReference>
<dbReference type="EMBL" id="JASBWV010000003">
    <property type="protein sequence ID" value="KAJ9127020.1"/>
    <property type="molecule type" value="Genomic_DNA"/>
</dbReference>
<sequence>MCLPCSSTSTRAFTVTASTRYPRVYDKFRSGVWKENVNDNEPPEEDEHGDADEGPHPRNLTVHLNPVQPNGANRTDITSSQGGSGEDPAAEPRNFKSTANQTQSLPSDFAEKYLTSPAPSSPKSPKDGSEAEQDPAPTYYDIQLKNQLLASFLPVNQQANLDPTLAVVCPIEGGEYIVRETIEKAASLVNADVVRIEAIECLGLRQFGGLGKAAGASLHLNSNPVLVSEEMVAPSEESEEPPIIAVEEDGDESEHGGITIGQPIEISLPMPGGSAFAPPPGMPVVMMKGDMADDSTRWRNKAKVEKLFKDIVNVPNQRHHIAPESSSQGAQIKPRIIYIQDAVAMASTFDQWFPALLKAVRARRKAGFTSNEAQQNVLRPTTIVLGCSPSLLHTGANLRVKTESDAVAAQDQANATTDRPPIPPALMNFLNGIRKGGKSGRGGASDDVGEPWKGSEEDDVVGRKRRLKRRLRRFRLSDERELRALLPEFGDGPDKAQEERPSINGGVIDLSAMWSSASSARGRRGRTNMEAGGTGDRDVARPWKVLGTLPMKRDVARERRERQNQRLRINSLLLRKAIGLQGADMTSDSLAAELSGDDPNLTSSVQNELVDIRDSFADSVWPWLTVQHLASIAIGHTLASPAASDTSEKSAIPITWRAIGEASIFEEAVESQAAEFIASCGVNDKTAAAAESSTVGDTDRKDAEPIRDPVVEEIKKDKTLNMHEKRLLGCIVDPTKLSSTSFDDVLLPDKTIDAVRSVVTLPLIYPEAFNTGILAQHATGNALLFGPPGTGKTLLARALARESGARMIAVQPSDVTDMYVGEGEKLVKAVFSLARRLSPCIVFLDEVDSLFGARSSQSSGGAQAHRQILTEFMQEMDGLSSASKNKEHRIVVIGATNRPYDLDEAVLRRLPRRLLVDLPGQKEREAILRILLKNEKLADDVDLSKIAQQTDTYSGSDLKHLCVSAALASLKETVHLPWKSSSSAWTPLPSTGPVSSSTGPSSPAYHHSIPDTETAETRTPQPEEILPQPQMQRLRPSLDEAGKSDSFAYQESSFMLGKALQQLFADEMPPMQLHGLASKVNRLEYEDLVSSRKDRPSNHKDVLAKSVYPTRRAEPQFDLTSVVQEPAIISSGHVDRQRKCHADQLLKKPDYANLDVPVEVIKLLRDRLCRLAVFYVLAQEDLRANGRLLSFVQEAVYMELRGVAGDKPHDLAVRLGWTAQGTVRGVAREALHQQMVIKQGRLPSMKEIEKAVLADNYDPHQRFDLTAACSNTEQATNDQKVPSEPSLRTTEEWTLYFNQQLHKQILEGAKANQIRKDGQKAIHHPRPTGGLQQLSALLKKIQSLKRDRGFQPDWVTVNLVVKTWLRGLAASKEGAAFGASDIFQAFKDTVTMDIIKKQNLDFDRDIQPLVKMLVKALKGNGEWLKAREVLAWMVEIRDNIAVGSDYPMGKEVTAVGPKPKRARKSEPSGKALMRSVGEIIGGQTKEAEKVDEEPAVNQDDDHDDEPASNKPKARVITMKHFEIAMQEITPSSSESGNLPELRKWASQYGEGGTERGKKAGYGSKFGFGDEKVDKQEAGYGRVRPEDN</sequence>
<evidence type="ECO:0000313" key="1">
    <source>
        <dbReference type="EMBL" id="KAJ9127020.1"/>
    </source>
</evidence>
<name>A0ACC2XUI5_9TREE</name>
<protein>
    <submittedName>
        <fullName evidence="1">Uncharacterized protein</fullName>
    </submittedName>
</protein>
<organism evidence="1 2">
    <name type="scientific">Naganishia onofrii</name>
    <dbReference type="NCBI Taxonomy" id="1851511"/>
    <lineage>
        <taxon>Eukaryota</taxon>
        <taxon>Fungi</taxon>
        <taxon>Dikarya</taxon>
        <taxon>Basidiomycota</taxon>
        <taxon>Agaricomycotina</taxon>
        <taxon>Tremellomycetes</taxon>
        <taxon>Filobasidiales</taxon>
        <taxon>Filobasidiaceae</taxon>
        <taxon>Naganishia</taxon>
    </lineage>
</organism>